<dbReference type="PANTHER" id="PTHR30157:SF0">
    <property type="entry name" value="NADPH-DEPENDENT FERRIC-CHELATE REDUCTASE"/>
    <property type="match status" value="1"/>
</dbReference>
<dbReference type="CDD" id="cd06193">
    <property type="entry name" value="siderophore_interacting"/>
    <property type="match status" value="1"/>
</dbReference>
<dbReference type="InterPro" id="IPR039374">
    <property type="entry name" value="SIP_fam"/>
</dbReference>
<dbReference type="AlphaFoldDB" id="A0A4R6DC34"/>
<evidence type="ECO:0000313" key="2">
    <source>
        <dbReference type="EMBL" id="TDN41883.1"/>
    </source>
</evidence>
<gene>
    <name evidence="2" type="ORF">EDF64_11572</name>
</gene>
<dbReference type="Proteomes" id="UP000295764">
    <property type="component" value="Unassembled WGS sequence"/>
</dbReference>
<dbReference type="RefSeq" id="WP_166645787.1">
    <property type="nucleotide sequence ID" value="NZ_SNVW01000015.1"/>
</dbReference>
<dbReference type="InterPro" id="IPR039261">
    <property type="entry name" value="FNR_nucleotide-bd"/>
</dbReference>
<dbReference type="PANTHER" id="PTHR30157">
    <property type="entry name" value="FERRIC REDUCTASE, NADPH-DEPENDENT"/>
    <property type="match status" value="1"/>
</dbReference>
<name>A0A4R6DC34_9MICO</name>
<protein>
    <submittedName>
        <fullName evidence="2">Siderophore-interacting protein</fullName>
    </submittedName>
</protein>
<reference evidence="2 3" key="1">
    <citation type="submission" date="2019-03" db="EMBL/GenBank/DDBJ databases">
        <title>Genomic analyses of the natural microbiome of Caenorhabditis elegans.</title>
        <authorList>
            <person name="Samuel B."/>
        </authorList>
    </citation>
    <scope>NUCLEOTIDE SEQUENCE [LARGE SCALE GENOMIC DNA]</scope>
    <source>
        <strain evidence="2 3">JUb65</strain>
    </source>
</reference>
<feature type="domain" description="SIP-like Rossmann fold" evidence="1">
    <location>
        <begin position="6"/>
        <end position="118"/>
    </location>
</feature>
<dbReference type="EMBL" id="SNVW01000015">
    <property type="protein sequence ID" value="TDN41883.1"/>
    <property type="molecule type" value="Genomic_DNA"/>
</dbReference>
<dbReference type="Gene3D" id="3.40.50.80">
    <property type="entry name" value="Nucleotide-binding domain of ferredoxin-NADP reductase (FNR) module"/>
    <property type="match status" value="1"/>
</dbReference>
<comment type="caution">
    <text evidence="2">The sequence shown here is derived from an EMBL/GenBank/DDBJ whole genome shotgun (WGS) entry which is preliminary data.</text>
</comment>
<evidence type="ECO:0000259" key="1">
    <source>
        <dbReference type="Pfam" id="PF04954"/>
    </source>
</evidence>
<organism evidence="2 3">
    <name type="scientific">Curtobacterium flaccumfaciens</name>
    <dbReference type="NCBI Taxonomy" id="2035"/>
    <lineage>
        <taxon>Bacteria</taxon>
        <taxon>Bacillati</taxon>
        <taxon>Actinomycetota</taxon>
        <taxon>Actinomycetes</taxon>
        <taxon>Micrococcales</taxon>
        <taxon>Microbacteriaceae</taxon>
        <taxon>Curtobacterium</taxon>
    </lineage>
</organism>
<evidence type="ECO:0000313" key="3">
    <source>
        <dbReference type="Proteomes" id="UP000295764"/>
    </source>
</evidence>
<accession>A0A4R6DC34</accession>
<proteinExistence type="predicted"/>
<sequence>MLGRPIVVVADESAVPAAAGILESLPRTTKGTALLEVPTDADVRTIDAPLGIDVHWITREPGRTPGAAALDATTRLPVSGEHAAWVAGEQSLARDARRHWVGAGVPKGQIAFTGYWRVGRSS</sequence>
<dbReference type="Pfam" id="PF04954">
    <property type="entry name" value="SIP"/>
    <property type="match status" value="1"/>
</dbReference>
<dbReference type="InterPro" id="IPR007037">
    <property type="entry name" value="SIP_rossman_dom"/>
</dbReference>